<dbReference type="InterPro" id="IPR028098">
    <property type="entry name" value="Glyco_trans_4-like_N"/>
</dbReference>
<dbReference type="PANTHER" id="PTHR45947">
    <property type="entry name" value="SULFOQUINOVOSYL TRANSFERASE SQD2"/>
    <property type="match status" value="1"/>
</dbReference>
<dbReference type="Pfam" id="PF13439">
    <property type="entry name" value="Glyco_transf_4"/>
    <property type="match status" value="1"/>
</dbReference>
<dbReference type="Gene3D" id="3.40.50.2000">
    <property type="entry name" value="Glycogen Phosphorylase B"/>
    <property type="match status" value="2"/>
</dbReference>
<gene>
    <name evidence="2" type="ORF">FKV25_12765</name>
</gene>
<keyword evidence="3" id="KW-1185">Reference proteome</keyword>
<reference evidence="2 3" key="1">
    <citation type="submission" date="2019-06" db="EMBL/GenBank/DDBJ databases">
        <title>Lysobacter alkalisoli sp. nov. isolated from saline soil.</title>
        <authorList>
            <person name="Sun J.-Q."/>
            <person name="Xu L."/>
        </authorList>
    </citation>
    <scope>NUCLEOTIDE SEQUENCE [LARGE SCALE GENOMIC DNA]</scope>
    <source>
        <strain evidence="2 3">JCM 31130</strain>
    </source>
</reference>
<keyword evidence="2" id="KW-0808">Transferase</keyword>
<accession>A0A508A0Q1</accession>
<comment type="caution">
    <text evidence="2">The sequence shown here is derived from an EMBL/GenBank/DDBJ whole genome shotgun (WGS) entry which is preliminary data.</text>
</comment>
<name>A0A508A0Q1_9GAMM</name>
<protein>
    <submittedName>
        <fullName evidence="2">Glycosyltransferase family 4 protein</fullName>
    </submittedName>
</protein>
<dbReference type="AlphaFoldDB" id="A0A508A0Q1"/>
<proteinExistence type="predicted"/>
<dbReference type="Pfam" id="PF13692">
    <property type="entry name" value="Glyco_trans_1_4"/>
    <property type="match status" value="1"/>
</dbReference>
<sequence length="386" mass="41057">MMQAASPVASPSPRVAQLRSSAGLYGADRMVLTLNRALASEGVDSRLLSIGNPRMPVQELHEAAIAEGQQAELLACRGRLDPGTLRALRAALRRQGATIVHVHDYKSAAYAWLASMRLPVRLVATLHGHVDATRALRLYNRLELGLLRRFDALAVVSERQVGLLADAGVPRTRIHLVDNGIPLHAPGETAPPVSRASLGLGEADFVFAAVARFSPEKNLAMLLEAFATVADAREDCQLLMVGDGPLGDALRARCSALGIARRVHFAGVRDDMPSVYPCIDCLVLPSLSEGMPLTVLEAMAHGLPVIASAVGDVPRLLSGTEQGRLVPAGDRDALAAAMHARLDAGRAFDARARARVRSGHSPGAMAVRYRTMYESLGGWTHGVQAA</sequence>
<dbReference type="GO" id="GO:0016757">
    <property type="term" value="F:glycosyltransferase activity"/>
    <property type="evidence" value="ECO:0007669"/>
    <property type="project" value="TreeGrafter"/>
</dbReference>
<organism evidence="2 3">
    <name type="scientific">Marilutibacter aestuarii</name>
    <dbReference type="NCBI Taxonomy" id="1706195"/>
    <lineage>
        <taxon>Bacteria</taxon>
        <taxon>Pseudomonadati</taxon>
        <taxon>Pseudomonadota</taxon>
        <taxon>Gammaproteobacteria</taxon>
        <taxon>Lysobacterales</taxon>
        <taxon>Lysobacteraceae</taxon>
        <taxon>Marilutibacter</taxon>
    </lineage>
</organism>
<dbReference type="SUPFAM" id="SSF53756">
    <property type="entry name" value="UDP-Glycosyltransferase/glycogen phosphorylase"/>
    <property type="match status" value="1"/>
</dbReference>
<dbReference type="EMBL" id="VICE01000120">
    <property type="protein sequence ID" value="TQD41468.1"/>
    <property type="molecule type" value="Genomic_DNA"/>
</dbReference>
<dbReference type="OrthoDB" id="5290958at2"/>
<feature type="domain" description="Glycosyltransferase subfamily 4-like N-terminal" evidence="1">
    <location>
        <begin position="26"/>
        <end position="183"/>
    </location>
</feature>
<evidence type="ECO:0000313" key="3">
    <source>
        <dbReference type="Proteomes" id="UP000318212"/>
    </source>
</evidence>
<dbReference type="Proteomes" id="UP000318212">
    <property type="component" value="Unassembled WGS sequence"/>
</dbReference>
<evidence type="ECO:0000313" key="2">
    <source>
        <dbReference type="EMBL" id="TQD41468.1"/>
    </source>
</evidence>
<dbReference type="CDD" id="cd03801">
    <property type="entry name" value="GT4_PimA-like"/>
    <property type="match status" value="1"/>
</dbReference>
<dbReference type="PANTHER" id="PTHR45947:SF3">
    <property type="entry name" value="SULFOQUINOVOSYL TRANSFERASE SQD2"/>
    <property type="match status" value="1"/>
</dbReference>
<evidence type="ECO:0000259" key="1">
    <source>
        <dbReference type="Pfam" id="PF13439"/>
    </source>
</evidence>
<dbReference type="InterPro" id="IPR050194">
    <property type="entry name" value="Glycosyltransferase_grp1"/>
</dbReference>